<dbReference type="Pfam" id="PF00230">
    <property type="entry name" value="MIP"/>
    <property type="match status" value="1"/>
</dbReference>
<feature type="transmembrane region" description="Helical" evidence="7">
    <location>
        <begin position="217"/>
        <end position="239"/>
    </location>
</feature>
<keyword evidence="5 7" id="KW-0472">Membrane</keyword>
<dbReference type="PANTHER" id="PTHR19139:SF199">
    <property type="entry name" value="MIP17260P"/>
    <property type="match status" value="1"/>
</dbReference>
<keyword evidence="4 7" id="KW-1133">Transmembrane helix</keyword>
<evidence type="ECO:0000256" key="6">
    <source>
        <dbReference type="RuleBase" id="RU000477"/>
    </source>
</evidence>
<feature type="transmembrane region" description="Helical" evidence="7">
    <location>
        <begin position="145"/>
        <end position="165"/>
    </location>
</feature>
<evidence type="ECO:0000256" key="4">
    <source>
        <dbReference type="ARBA" id="ARBA00022989"/>
    </source>
</evidence>
<evidence type="ECO:0000256" key="1">
    <source>
        <dbReference type="ARBA" id="ARBA00004141"/>
    </source>
</evidence>
<evidence type="ECO:0000313" key="8">
    <source>
        <dbReference type="EMBL" id="MBM7128982.1"/>
    </source>
</evidence>
<name>A0ABS2KDY3_9GAMM</name>
<feature type="transmembrane region" description="Helical" evidence="7">
    <location>
        <begin position="33"/>
        <end position="54"/>
    </location>
</feature>
<protein>
    <submittedName>
        <fullName evidence="8">Aquaporin</fullName>
    </submittedName>
</protein>
<feature type="transmembrane region" description="Helical" evidence="7">
    <location>
        <begin position="111"/>
        <end position="133"/>
    </location>
</feature>
<gene>
    <name evidence="8" type="ORF">ISS99_05550</name>
</gene>
<dbReference type="Gene3D" id="1.20.1080.10">
    <property type="entry name" value="Glycerol uptake facilitator protein"/>
    <property type="match status" value="1"/>
</dbReference>
<evidence type="ECO:0000256" key="3">
    <source>
        <dbReference type="ARBA" id="ARBA00022692"/>
    </source>
</evidence>
<dbReference type="InterPro" id="IPR000425">
    <property type="entry name" value="MIP"/>
</dbReference>
<reference evidence="8" key="1">
    <citation type="submission" date="2020-10" db="EMBL/GenBank/DDBJ databases">
        <title>Phylogeny of dyella-like bacteria.</title>
        <authorList>
            <person name="Fu J."/>
        </authorList>
    </citation>
    <scope>NUCLEOTIDE SEQUENCE</scope>
    <source>
        <strain evidence="8">DHON07</strain>
    </source>
</reference>
<feature type="transmembrane region" description="Helical" evidence="7">
    <location>
        <begin position="177"/>
        <end position="197"/>
    </location>
</feature>
<evidence type="ECO:0000256" key="2">
    <source>
        <dbReference type="ARBA" id="ARBA00006175"/>
    </source>
</evidence>
<dbReference type="SUPFAM" id="SSF81338">
    <property type="entry name" value="Aquaporin-like"/>
    <property type="match status" value="1"/>
</dbReference>
<dbReference type="PRINTS" id="PR00783">
    <property type="entry name" value="MINTRINSICP"/>
</dbReference>
<keyword evidence="3 6" id="KW-0812">Transmembrane</keyword>
<comment type="similarity">
    <text evidence="2 6">Belongs to the MIP/aquaporin (TC 1.A.8) family.</text>
</comment>
<comment type="caution">
    <text evidence="8">The sequence shown here is derived from an EMBL/GenBank/DDBJ whole genome shotgun (WGS) entry which is preliminary data.</text>
</comment>
<organism evidence="8 9">
    <name type="scientific">Dyella mobilis</name>
    <dbReference type="NCBI Taxonomy" id="1849582"/>
    <lineage>
        <taxon>Bacteria</taxon>
        <taxon>Pseudomonadati</taxon>
        <taxon>Pseudomonadota</taxon>
        <taxon>Gammaproteobacteria</taxon>
        <taxon>Lysobacterales</taxon>
        <taxon>Rhodanobacteraceae</taxon>
        <taxon>Dyella</taxon>
    </lineage>
</organism>
<dbReference type="PANTHER" id="PTHR19139">
    <property type="entry name" value="AQUAPORIN TRANSPORTER"/>
    <property type="match status" value="1"/>
</dbReference>
<evidence type="ECO:0000256" key="5">
    <source>
        <dbReference type="ARBA" id="ARBA00023136"/>
    </source>
</evidence>
<evidence type="ECO:0000256" key="7">
    <source>
        <dbReference type="SAM" id="Phobius"/>
    </source>
</evidence>
<keyword evidence="9" id="KW-1185">Reference proteome</keyword>
<sequence length="254" mass="26239">MKWPRDRGTDVSALKIKTCFFEKDPSVSLYRRAFAEVAGTLLLVFCVVSAGIAIQRVTSSHVATLAVLALVTGGALCGLVVAFGDASGGHFNPLITVLQWISGDRDIRCTMAYVIGQCAGGVVGALLANVLLAGERPATYPPTDVLHLMAAEAVTTAGLMIVIFGCMRGQRVMTGPFAVAAWLTAALLAFPACYMNPAIALSATWAAGVVALPVSRALLLILAQIAGAAGALAVISIAYPRAKPAEPDSQVAEA</sequence>
<dbReference type="InterPro" id="IPR023271">
    <property type="entry name" value="Aquaporin-like"/>
</dbReference>
<proteinExistence type="inferred from homology"/>
<comment type="subcellular location">
    <subcellularLocation>
        <location evidence="1">Membrane</location>
        <topology evidence="1">Multi-pass membrane protein</topology>
    </subcellularLocation>
</comment>
<keyword evidence="6" id="KW-0813">Transport</keyword>
<feature type="transmembrane region" description="Helical" evidence="7">
    <location>
        <begin position="60"/>
        <end position="83"/>
    </location>
</feature>
<evidence type="ECO:0000313" key="9">
    <source>
        <dbReference type="Proteomes" id="UP001430193"/>
    </source>
</evidence>
<accession>A0ABS2KDY3</accession>
<dbReference type="EMBL" id="JADIKF010000036">
    <property type="protein sequence ID" value="MBM7128982.1"/>
    <property type="molecule type" value="Genomic_DNA"/>
</dbReference>
<dbReference type="InterPro" id="IPR034294">
    <property type="entry name" value="Aquaporin_transptr"/>
</dbReference>
<dbReference type="Proteomes" id="UP001430193">
    <property type="component" value="Unassembled WGS sequence"/>
</dbReference>